<evidence type="ECO:0000313" key="6">
    <source>
        <dbReference type="Proteomes" id="UP000235392"/>
    </source>
</evidence>
<evidence type="ECO:0000256" key="1">
    <source>
        <dbReference type="SAM" id="MobiDB-lite"/>
    </source>
</evidence>
<dbReference type="Proteomes" id="UP000235388">
    <property type="component" value="Unassembled WGS sequence"/>
</dbReference>
<name>A0A2N5S9R0_9BASI</name>
<organism evidence="2 6">
    <name type="scientific">Puccinia coronata f. sp. avenae</name>
    <dbReference type="NCBI Taxonomy" id="200324"/>
    <lineage>
        <taxon>Eukaryota</taxon>
        <taxon>Fungi</taxon>
        <taxon>Dikarya</taxon>
        <taxon>Basidiomycota</taxon>
        <taxon>Pucciniomycotina</taxon>
        <taxon>Pucciniomycetes</taxon>
        <taxon>Pucciniales</taxon>
        <taxon>Pucciniaceae</taxon>
        <taxon>Puccinia</taxon>
    </lineage>
</organism>
<feature type="compositionally biased region" description="Low complexity" evidence="1">
    <location>
        <begin position="211"/>
        <end position="230"/>
    </location>
</feature>
<reference evidence="5 6" key="1">
    <citation type="submission" date="2017-11" db="EMBL/GenBank/DDBJ databases">
        <title>De novo assembly and phasing of dikaryotic genomes from two isolates of Puccinia coronata f. sp. avenae, the causal agent of oat crown rust.</title>
        <authorList>
            <person name="Miller M.E."/>
            <person name="Zhang Y."/>
            <person name="Omidvar V."/>
            <person name="Sperschneider J."/>
            <person name="Schwessinger B."/>
            <person name="Raley C."/>
            <person name="Palmer J.M."/>
            <person name="Garnica D."/>
            <person name="Upadhyaya N."/>
            <person name="Rathjen J."/>
            <person name="Taylor J.M."/>
            <person name="Park R.F."/>
            <person name="Dodds P.N."/>
            <person name="Hirsch C.D."/>
            <person name="Kianian S.F."/>
            <person name="Figueroa M."/>
        </authorList>
    </citation>
    <scope>NUCLEOTIDE SEQUENCE [LARGE SCALE GENOMIC DNA]</scope>
    <source>
        <strain evidence="4">12NC29</strain>
        <strain evidence="2">12SD80</strain>
    </source>
</reference>
<dbReference type="Proteomes" id="UP000235392">
    <property type="component" value="Unassembled WGS sequence"/>
</dbReference>
<dbReference type="OrthoDB" id="2511830at2759"/>
<feature type="compositionally biased region" description="Low complexity" evidence="1">
    <location>
        <begin position="61"/>
        <end position="73"/>
    </location>
</feature>
<dbReference type="EMBL" id="PGCI01000983">
    <property type="protein sequence ID" value="PLW09982.1"/>
    <property type="molecule type" value="Genomic_DNA"/>
</dbReference>
<evidence type="ECO:0000313" key="3">
    <source>
        <dbReference type="EMBL" id="PLW29389.1"/>
    </source>
</evidence>
<evidence type="ECO:0000313" key="2">
    <source>
        <dbReference type="EMBL" id="PLW09982.1"/>
    </source>
</evidence>
<sequence>MAHGREHHQHQSSALDGKATTPGLKPLLLPSTFSPQLPSTPEAGPLRPPAGHHHEPHPARRSSSTSSSSSSSTWLRHSTAHSSYGILHSHRSHQGYAGSRDSYGGSSSSSLASSLHQRQMSVDSSSSPSLSFDSEDSASSSESLYDASSATSPSSVCSSTPKPFRAPPARSLSVSAASSYSPPTTTTTTTTTHQGDHTRANRTQRSSISYSKSYFQPPLSSSSSRQPFFSEPEASRHVYSPSLDDLLEVIHPRSRPVIPSVTAAATPNDQDSDRLLDKLLDELVQCAHELGLQDELTGIVQF</sequence>
<protein>
    <submittedName>
        <fullName evidence="2">Uncharacterized protein</fullName>
    </submittedName>
</protein>
<dbReference type="EMBL" id="PGCI01000333">
    <property type="protein sequence ID" value="PLW29389.1"/>
    <property type="molecule type" value="Genomic_DNA"/>
</dbReference>
<proteinExistence type="predicted"/>
<evidence type="ECO:0000313" key="5">
    <source>
        <dbReference type="Proteomes" id="UP000235388"/>
    </source>
</evidence>
<feature type="region of interest" description="Disordered" evidence="1">
    <location>
        <begin position="1"/>
        <end position="234"/>
    </location>
</feature>
<feature type="compositionally biased region" description="Low complexity" evidence="1">
    <location>
        <begin position="95"/>
        <end position="192"/>
    </location>
</feature>
<gene>
    <name evidence="4" type="ORF">PCANC_15272</name>
    <name evidence="3" type="ORF">PCASD_21345</name>
    <name evidence="2" type="ORF">PCASD_24645</name>
</gene>
<accession>A0A2N5S9R0</accession>
<dbReference type="EMBL" id="PGCJ01000220">
    <property type="protein sequence ID" value="PLW37563.1"/>
    <property type="molecule type" value="Genomic_DNA"/>
</dbReference>
<dbReference type="AlphaFoldDB" id="A0A2N5S9R0"/>
<feature type="compositionally biased region" description="Basic residues" evidence="1">
    <location>
        <begin position="1"/>
        <end position="10"/>
    </location>
</feature>
<comment type="caution">
    <text evidence="2">The sequence shown here is derived from an EMBL/GenBank/DDBJ whole genome shotgun (WGS) entry which is preliminary data.</text>
</comment>
<evidence type="ECO:0000313" key="4">
    <source>
        <dbReference type="EMBL" id="PLW37563.1"/>
    </source>
</evidence>
<keyword evidence="5" id="KW-1185">Reference proteome</keyword>
<feature type="compositionally biased region" description="Polar residues" evidence="1">
    <location>
        <begin position="201"/>
        <end position="210"/>
    </location>
</feature>